<gene>
    <name evidence="4" type="ORF">NCTC12123_06247</name>
</gene>
<evidence type="ECO:0000259" key="3">
    <source>
        <dbReference type="Pfam" id="PF01370"/>
    </source>
</evidence>
<dbReference type="InterPro" id="IPR036291">
    <property type="entry name" value="NAD(P)-bd_dom_sf"/>
</dbReference>
<dbReference type="EMBL" id="UFYI01000007">
    <property type="protein sequence ID" value="STD27627.1"/>
    <property type="molecule type" value="Genomic_DNA"/>
</dbReference>
<organism evidence="4 5">
    <name type="scientific">Enterobacter asburiae</name>
    <dbReference type="NCBI Taxonomy" id="61645"/>
    <lineage>
        <taxon>Bacteria</taxon>
        <taxon>Pseudomonadati</taxon>
        <taxon>Pseudomonadota</taxon>
        <taxon>Gammaproteobacteria</taxon>
        <taxon>Enterobacterales</taxon>
        <taxon>Enterobacteriaceae</taxon>
        <taxon>Enterobacter</taxon>
        <taxon>Enterobacter cloacae complex</taxon>
    </lineage>
</organism>
<dbReference type="Gene3D" id="3.40.50.720">
    <property type="entry name" value="NAD(P)-binding Rossmann-like Domain"/>
    <property type="match status" value="1"/>
</dbReference>
<proteinExistence type="inferred from homology"/>
<evidence type="ECO:0000256" key="1">
    <source>
        <dbReference type="ARBA" id="ARBA00005125"/>
    </source>
</evidence>
<dbReference type="PANTHER" id="PTHR43000">
    <property type="entry name" value="DTDP-D-GLUCOSE 4,6-DEHYDRATASE-RELATED"/>
    <property type="match status" value="1"/>
</dbReference>
<evidence type="ECO:0000313" key="5">
    <source>
        <dbReference type="Proteomes" id="UP000255163"/>
    </source>
</evidence>
<sequence length="272" mass="30541">MKAHYTVIGGRGFIGSEIVENLLAKGENVEVPPRDDKTLFERDLGIVIYAAGNGDCANTPFEVYKSNTELLATLLERAQFSKLIYISSTRVYMEQDSASEMDNLTVCTGDNRRLFNLTKLVSEELCLKSNRDTIIVRPSNVYGLALKSKLFLPSIIRNAISNKHIDMYVAPAYAKDYVSVTDVAELIYQISRKNEYNIYNIASGVNTTAADIADLIASKTGCTIKWHEGFKGEYFPPTDNTRTRNEFGHVYNNVLSDIEIMIDNFKKNMTDV</sequence>
<dbReference type="CDD" id="cd08946">
    <property type="entry name" value="SDR_e"/>
    <property type="match status" value="1"/>
</dbReference>
<evidence type="ECO:0000256" key="2">
    <source>
        <dbReference type="ARBA" id="ARBA00007637"/>
    </source>
</evidence>
<comment type="pathway">
    <text evidence="1">Bacterial outer membrane biogenesis; LPS O-antigen biosynthesis.</text>
</comment>
<dbReference type="InterPro" id="IPR001509">
    <property type="entry name" value="Epimerase_deHydtase"/>
</dbReference>
<protein>
    <submittedName>
        <fullName evidence="4">NAD-dependent epimerase/dehydratase</fullName>
    </submittedName>
</protein>
<dbReference type="Pfam" id="PF01370">
    <property type="entry name" value="Epimerase"/>
    <property type="match status" value="1"/>
</dbReference>
<feature type="domain" description="NAD-dependent epimerase/dehydratase" evidence="3">
    <location>
        <begin position="6"/>
        <end position="202"/>
    </location>
</feature>
<reference evidence="4 5" key="1">
    <citation type="submission" date="2018-06" db="EMBL/GenBank/DDBJ databases">
        <authorList>
            <consortium name="Pathogen Informatics"/>
            <person name="Doyle S."/>
        </authorList>
    </citation>
    <scope>NUCLEOTIDE SEQUENCE [LARGE SCALE GENOMIC DNA]</scope>
    <source>
        <strain evidence="4 5">NCTC12123</strain>
    </source>
</reference>
<dbReference type="Proteomes" id="UP000255163">
    <property type="component" value="Unassembled WGS sequence"/>
</dbReference>
<dbReference type="RefSeq" id="WP_054829915.1">
    <property type="nucleotide sequence ID" value="NZ_BTPF01000002.1"/>
</dbReference>
<dbReference type="SUPFAM" id="SSF51735">
    <property type="entry name" value="NAD(P)-binding Rossmann-fold domains"/>
    <property type="match status" value="1"/>
</dbReference>
<evidence type="ECO:0000313" key="4">
    <source>
        <dbReference type="EMBL" id="STD27627.1"/>
    </source>
</evidence>
<comment type="similarity">
    <text evidence="2">Belongs to the NAD(P)-dependent epimerase/dehydratase family.</text>
</comment>
<dbReference type="AlphaFoldDB" id="A0A376FMY2"/>
<name>A0A376FMY2_ENTAS</name>
<accession>A0A376FMY2</accession>